<organism evidence="3 4">
    <name type="scientific">Planobispora siamensis</name>
    <dbReference type="NCBI Taxonomy" id="936338"/>
    <lineage>
        <taxon>Bacteria</taxon>
        <taxon>Bacillati</taxon>
        <taxon>Actinomycetota</taxon>
        <taxon>Actinomycetes</taxon>
        <taxon>Streptosporangiales</taxon>
        <taxon>Streptosporangiaceae</taxon>
        <taxon>Planobispora</taxon>
    </lineage>
</organism>
<comment type="similarity">
    <text evidence="1">Belongs to the YciI family.</text>
</comment>
<name>A0A8J3SLR0_9ACTN</name>
<keyword evidence="4" id="KW-1185">Reference proteome</keyword>
<dbReference type="SUPFAM" id="SSF54909">
    <property type="entry name" value="Dimeric alpha+beta barrel"/>
    <property type="match status" value="1"/>
</dbReference>
<dbReference type="Pfam" id="PF03795">
    <property type="entry name" value="YCII"/>
    <property type="match status" value="1"/>
</dbReference>
<dbReference type="PANTHER" id="PTHR35174:SF3">
    <property type="entry name" value="BLL7171 PROTEIN"/>
    <property type="match status" value="1"/>
</dbReference>
<evidence type="ECO:0000256" key="1">
    <source>
        <dbReference type="ARBA" id="ARBA00007689"/>
    </source>
</evidence>
<reference evidence="3 4" key="1">
    <citation type="submission" date="2021-01" db="EMBL/GenBank/DDBJ databases">
        <title>Whole genome shotgun sequence of Planobispora siamensis NBRC 107568.</title>
        <authorList>
            <person name="Komaki H."/>
            <person name="Tamura T."/>
        </authorList>
    </citation>
    <scope>NUCLEOTIDE SEQUENCE [LARGE SCALE GENOMIC DNA]</scope>
    <source>
        <strain evidence="3 4">NBRC 107568</strain>
    </source>
</reference>
<gene>
    <name evidence="3" type="ORF">Psi01_61350</name>
</gene>
<dbReference type="PANTHER" id="PTHR35174">
    <property type="entry name" value="BLL7171 PROTEIN-RELATED"/>
    <property type="match status" value="1"/>
</dbReference>
<dbReference type="InterPro" id="IPR005545">
    <property type="entry name" value="YCII"/>
</dbReference>
<feature type="domain" description="YCII-related" evidence="2">
    <location>
        <begin position="1"/>
        <end position="111"/>
    </location>
</feature>
<evidence type="ECO:0000313" key="3">
    <source>
        <dbReference type="EMBL" id="GIH95505.1"/>
    </source>
</evidence>
<evidence type="ECO:0000259" key="2">
    <source>
        <dbReference type="Pfam" id="PF03795"/>
    </source>
</evidence>
<dbReference type="Proteomes" id="UP000619788">
    <property type="component" value="Unassembled WGS sequence"/>
</dbReference>
<sequence length="114" mass="12442">MKYVLLAVGDEKVWEQAGPAEREAVFAGWERFDRLLKSRNADRGGEELAPSGSATVVRKDGDQVIITDGPYAEATEQIGGFVIVEARDLDEAIEFARACPSGTVEIRPVVEYQG</sequence>
<evidence type="ECO:0000313" key="4">
    <source>
        <dbReference type="Proteomes" id="UP000619788"/>
    </source>
</evidence>
<protein>
    <submittedName>
        <fullName evidence="3">Transcription initiation protein</fullName>
    </submittedName>
</protein>
<dbReference type="Gene3D" id="3.30.70.1060">
    <property type="entry name" value="Dimeric alpha+beta barrel"/>
    <property type="match status" value="1"/>
</dbReference>
<dbReference type="RefSeq" id="WP_204067598.1">
    <property type="nucleotide sequence ID" value="NZ_BOOJ01000053.1"/>
</dbReference>
<proteinExistence type="inferred from homology"/>
<dbReference type="EMBL" id="BOOJ01000053">
    <property type="protein sequence ID" value="GIH95505.1"/>
    <property type="molecule type" value="Genomic_DNA"/>
</dbReference>
<dbReference type="AlphaFoldDB" id="A0A8J3SLR0"/>
<accession>A0A8J3SLR0</accession>
<comment type="caution">
    <text evidence="3">The sequence shown here is derived from an EMBL/GenBank/DDBJ whole genome shotgun (WGS) entry which is preliminary data.</text>
</comment>
<dbReference type="InterPro" id="IPR011008">
    <property type="entry name" value="Dimeric_a/b-barrel"/>
</dbReference>